<protein>
    <submittedName>
        <fullName evidence="2">Uncharacterized protein</fullName>
    </submittedName>
</protein>
<accession>A0A7S8FG21</accession>
<keyword evidence="1" id="KW-0472">Membrane</keyword>
<gene>
    <name evidence="2" type="ORF">Nkreftii_002913</name>
</gene>
<feature type="transmembrane region" description="Helical" evidence="1">
    <location>
        <begin position="12"/>
        <end position="33"/>
    </location>
</feature>
<evidence type="ECO:0000313" key="2">
    <source>
        <dbReference type="EMBL" id="QPD05139.1"/>
    </source>
</evidence>
<dbReference type="AlphaFoldDB" id="A0A7S8FG21"/>
<dbReference type="Proteomes" id="UP000593737">
    <property type="component" value="Chromosome"/>
</dbReference>
<feature type="transmembrane region" description="Helical" evidence="1">
    <location>
        <begin position="45"/>
        <end position="67"/>
    </location>
</feature>
<evidence type="ECO:0000313" key="3">
    <source>
        <dbReference type="Proteomes" id="UP000593737"/>
    </source>
</evidence>
<sequence length="136" mass="14429">MTEAFVDFGAGFLAGGLAVSTAWGLFWLAIGLIGWNRRTCRGGIVIKGIAGGFVPLSLLLGLLWWRGGSGYDGVWFASGLVGMPALLSILSLRRMPDGKTAGTHFFEGVRFLMSDLLGAHRGCGGCDHAQDHKTCQ</sequence>
<organism evidence="2 3">
    <name type="scientific">Candidatus Nitrospira kreftii</name>
    <dbReference type="NCBI Taxonomy" id="2652173"/>
    <lineage>
        <taxon>Bacteria</taxon>
        <taxon>Pseudomonadati</taxon>
        <taxon>Nitrospirota</taxon>
        <taxon>Nitrospiria</taxon>
        <taxon>Nitrospirales</taxon>
        <taxon>Nitrospiraceae</taxon>
        <taxon>Nitrospira</taxon>
    </lineage>
</organism>
<dbReference type="KEGG" id="nkf:Nkreftii_002913"/>
<evidence type="ECO:0000256" key="1">
    <source>
        <dbReference type="SAM" id="Phobius"/>
    </source>
</evidence>
<feature type="transmembrane region" description="Helical" evidence="1">
    <location>
        <begin position="73"/>
        <end position="92"/>
    </location>
</feature>
<keyword evidence="1" id="KW-1133">Transmembrane helix</keyword>
<dbReference type="EMBL" id="CP047423">
    <property type="protein sequence ID" value="QPD05139.1"/>
    <property type="molecule type" value="Genomic_DNA"/>
</dbReference>
<keyword evidence="1" id="KW-0812">Transmembrane</keyword>
<reference evidence="2 3" key="1">
    <citation type="journal article" date="2020" name="ISME J.">
        <title>Enrichment and physiological characterization of a novel comammox Nitrospira indicates ammonium inhibition of complete nitrification.</title>
        <authorList>
            <person name="Sakoula D."/>
            <person name="Koch H."/>
            <person name="Frank J."/>
            <person name="Jetten M.S.M."/>
            <person name="van Kessel M.A.H.J."/>
            <person name="Lucker S."/>
        </authorList>
    </citation>
    <scope>NUCLEOTIDE SEQUENCE [LARGE SCALE GENOMIC DNA]</scope>
    <source>
        <strain evidence="2">Comreactor17</strain>
    </source>
</reference>
<proteinExistence type="predicted"/>
<name>A0A7S8FG21_9BACT</name>